<protein>
    <submittedName>
        <fullName evidence="1">Uncharacterized protein</fullName>
    </submittedName>
</protein>
<dbReference type="RefSeq" id="WP_344735719.1">
    <property type="nucleotide sequence ID" value="NZ_BAAAZH010000037.1"/>
</dbReference>
<reference evidence="2" key="1">
    <citation type="journal article" date="2019" name="Int. J. Syst. Evol. Microbiol.">
        <title>The Global Catalogue of Microorganisms (GCM) 10K type strain sequencing project: providing services to taxonomists for standard genome sequencing and annotation.</title>
        <authorList>
            <consortium name="The Broad Institute Genomics Platform"/>
            <consortium name="The Broad Institute Genome Sequencing Center for Infectious Disease"/>
            <person name="Wu L."/>
            <person name="Ma J."/>
        </authorList>
    </citation>
    <scope>NUCLEOTIDE SEQUENCE [LARGE SCALE GENOMIC DNA]</scope>
    <source>
        <strain evidence="2">JCM 16703</strain>
    </source>
</reference>
<accession>A0ABP7Y458</accession>
<dbReference type="Proteomes" id="UP001501495">
    <property type="component" value="Unassembled WGS sequence"/>
</dbReference>
<organism evidence="1 2">
    <name type="scientific">Nocardioides fonticola</name>
    <dbReference type="NCBI Taxonomy" id="450363"/>
    <lineage>
        <taxon>Bacteria</taxon>
        <taxon>Bacillati</taxon>
        <taxon>Actinomycetota</taxon>
        <taxon>Actinomycetes</taxon>
        <taxon>Propionibacteriales</taxon>
        <taxon>Nocardioidaceae</taxon>
        <taxon>Nocardioides</taxon>
    </lineage>
</organism>
<comment type="caution">
    <text evidence="1">The sequence shown here is derived from an EMBL/GenBank/DDBJ whole genome shotgun (WGS) entry which is preliminary data.</text>
</comment>
<keyword evidence="2" id="KW-1185">Reference proteome</keyword>
<evidence type="ECO:0000313" key="1">
    <source>
        <dbReference type="EMBL" id="GAA4130483.1"/>
    </source>
</evidence>
<proteinExistence type="predicted"/>
<gene>
    <name evidence="1" type="ORF">GCM10022215_44120</name>
</gene>
<name>A0ABP7Y458_9ACTN</name>
<dbReference type="EMBL" id="BAAAZH010000037">
    <property type="protein sequence ID" value="GAA4130483.1"/>
    <property type="molecule type" value="Genomic_DNA"/>
</dbReference>
<sequence length="74" mass="7836">MLQRALIYVLVAPLVLGGIAIARHAVIGHTFCLSQALAIVSVEAREASCVTVPRESAPGAPQPDLSQLFDVLDR</sequence>
<evidence type="ECO:0000313" key="2">
    <source>
        <dbReference type="Proteomes" id="UP001501495"/>
    </source>
</evidence>